<proteinExistence type="predicted"/>
<gene>
    <name evidence="1" type="ORF">BN137_116</name>
</gene>
<accession>K7ZX70</accession>
<sequence>MFIRNLCIFILLLSHAQVAILWRRRVIAAKASVERQLFTLL</sequence>
<dbReference type="Proteomes" id="UP000009340">
    <property type="component" value="Unassembled WGS sequence"/>
</dbReference>
<dbReference type="EMBL" id="CAKW01000007">
    <property type="protein sequence ID" value="CCJ70788.1"/>
    <property type="molecule type" value="Genomic_DNA"/>
</dbReference>
<dbReference type="AlphaFoldDB" id="K7ZX70"/>
<evidence type="ECO:0000313" key="1">
    <source>
        <dbReference type="EMBL" id="CCJ70788.1"/>
    </source>
</evidence>
<comment type="caution">
    <text evidence="1">The sequence shown here is derived from an EMBL/GenBank/DDBJ whole genome shotgun (WGS) entry which is preliminary data.</text>
</comment>
<name>K7ZX70_9ENTR</name>
<reference evidence="1" key="1">
    <citation type="submission" date="2012-07" db="EMBL/GenBank/DDBJ databases">
        <authorList>
            <person name="Cummings C."/>
        </authorList>
    </citation>
    <scope>NUCLEOTIDE SEQUENCE</scope>
    <source>
        <strain evidence="1">1330</strain>
    </source>
</reference>
<organism evidence="1 2">
    <name type="scientific">Cronobacter condimenti 1330</name>
    <dbReference type="NCBI Taxonomy" id="1073999"/>
    <lineage>
        <taxon>Bacteria</taxon>
        <taxon>Pseudomonadati</taxon>
        <taxon>Pseudomonadota</taxon>
        <taxon>Gammaproteobacteria</taxon>
        <taxon>Enterobacterales</taxon>
        <taxon>Enterobacteriaceae</taxon>
        <taxon>Cronobacter</taxon>
    </lineage>
</organism>
<protein>
    <submittedName>
        <fullName evidence="1">Uncharacterized protein</fullName>
    </submittedName>
</protein>
<evidence type="ECO:0000313" key="2">
    <source>
        <dbReference type="Proteomes" id="UP000009340"/>
    </source>
</evidence>